<dbReference type="InterPro" id="IPR042099">
    <property type="entry name" value="ANL_N_sf"/>
</dbReference>
<evidence type="ECO:0000256" key="1">
    <source>
        <dbReference type="ARBA" id="ARBA00006432"/>
    </source>
</evidence>
<dbReference type="GO" id="GO:0006633">
    <property type="term" value="P:fatty acid biosynthetic process"/>
    <property type="evidence" value="ECO:0007669"/>
    <property type="project" value="TreeGrafter"/>
</dbReference>
<dbReference type="AlphaFoldDB" id="D6Z786"/>
<dbReference type="InterPro" id="IPR000873">
    <property type="entry name" value="AMP-dep_synth/lig_dom"/>
</dbReference>
<dbReference type="Gene3D" id="3.30.300.30">
    <property type="match status" value="1"/>
</dbReference>
<evidence type="ECO:0000259" key="2">
    <source>
        <dbReference type="Pfam" id="PF00501"/>
    </source>
</evidence>
<accession>D6Z786</accession>
<dbReference type="SUPFAM" id="SSF56801">
    <property type="entry name" value="Acetyl-CoA synthetase-like"/>
    <property type="match status" value="1"/>
</dbReference>
<keyword evidence="4" id="KW-1185">Reference proteome</keyword>
<dbReference type="STRING" id="640132.Srot_1351"/>
<sequence>MTGTGEDVVPRHPSVLHALRSHALGGTQRTITVLGRSTAALGVSELAAAAQRYAAVLSGLGVRAGDRVLLGMPTRLESLIGFFAVQLLGAVPAPVAVPAGARREAAERTLADLSRYLRPAAIVAPQAVAAELAQRRGSLGELVVDGEAVFRRASEPGASLHEFRLPRPSEPAFIQCTSGSTGNPKGVVVSHANIASNCEQIAEFARWGVDDVWVGWLPLYHDMGLIGGLLTPLFVGSSAVFLPPARFLRSPAQWLRAIGEYRGSISATPNFGLAYAAARIGEAELDAVDVSSMRRIFCGAEPVGRRDVEAFTERFARHGLPADAVVPCYGLAEATLIVTAASPSESLRADIVSRRALAAQGRAVPAVQGDPDAQEVVEVGQAVRGTEIRVVDEADGPVADGVLGLVQFRGPSRTDGYYELPEATADCLRPGGWWNTGDIGYMRRGSLRITGRQRDLIVIRGANYFPDDFERAAQSVDGVVPGAVVATGDHDAACGTEQLCLIVEVAAEAGSYRELDRSIRAAVSAQTGVAVSRVVFVPRHSIPKTTSGKVRRALARQRFVVEAGPGDVAALG</sequence>
<keyword evidence="3" id="KW-0436">Ligase</keyword>
<protein>
    <submittedName>
        <fullName evidence="3">AMP-dependent synthetase and ligase</fullName>
    </submittedName>
</protein>
<evidence type="ECO:0000313" key="4">
    <source>
        <dbReference type="Proteomes" id="UP000002247"/>
    </source>
</evidence>
<dbReference type="Proteomes" id="UP000002247">
    <property type="component" value="Chromosome"/>
</dbReference>
<feature type="domain" description="AMP-dependent synthetase/ligase" evidence="2">
    <location>
        <begin position="41"/>
        <end position="418"/>
    </location>
</feature>
<comment type="similarity">
    <text evidence="1">Belongs to the ATP-dependent AMP-binding enzyme family.</text>
</comment>
<proteinExistence type="inferred from homology"/>
<dbReference type="GO" id="GO:0016874">
    <property type="term" value="F:ligase activity"/>
    <property type="evidence" value="ECO:0007669"/>
    <property type="project" value="UniProtKB-KW"/>
</dbReference>
<name>D6Z786_SEGRD</name>
<dbReference type="Gene3D" id="3.40.50.12780">
    <property type="entry name" value="N-terminal domain of ligase-like"/>
    <property type="match status" value="1"/>
</dbReference>
<dbReference type="EMBL" id="CP001958">
    <property type="protein sequence ID" value="ADG97816.1"/>
    <property type="molecule type" value="Genomic_DNA"/>
</dbReference>
<dbReference type="InterPro" id="IPR020845">
    <property type="entry name" value="AMP-binding_CS"/>
</dbReference>
<dbReference type="PANTHER" id="PTHR22754:SF32">
    <property type="entry name" value="DISCO-INTERACTING PROTEIN 2"/>
    <property type="match status" value="1"/>
</dbReference>
<organism evidence="3 4">
    <name type="scientific">Segniliparus rotundus (strain ATCC BAA-972 / CDC 1076 / CIP 108378 / DSM 44985 / JCM 13578)</name>
    <dbReference type="NCBI Taxonomy" id="640132"/>
    <lineage>
        <taxon>Bacteria</taxon>
        <taxon>Bacillati</taxon>
        <taxon>Actinomycetota</taxon>
        <taxon>Actinomycetes</taxon>
        <taxon>Mycobacteriales</taxon>
        <taxon>Segniliparaceae</taxon>
        <taxon>Segniliparus</taxon>
    </lineage>
</organism>
<dbReference type="HOGENOM" id="CLU_000022_23_7_11"/>
<dbReference type="GO" id="GO:0070566">
    <property type="term" value="F:adenylyltransferase activity"/>
    <property type="evidence" value="ECO:0007669"/>
    <property type="project" value="TreeGrafter"/>
</dbReference>
<evidence type="ECO:0000313" key="3">
    <source>
        <dbReference type="EMBL" id="ADG97816.1"/>
    </source>
</evidence>
<gene>
    <name evidence="3" type="ordered locus">Srot_1351</name>
</gene>
<reference evidence="3 4" key="1">
    <citation type="journal article" date="2010" name="Stand. Genomic Sci.">
        <title>Complete genome sequence of Segniliparus rotundus type strain (CDC 1076).</title>
        <authorList>
            <person name="Sikorski J."/>
            <person name="Lapidus A."/>
            <person name="Copeland A."/>
            <person name="Misra M."/>
            <person name="Glavina Del Rio T."/>
            <person name="Nolan M."/>
            <person name="Lucas S."/>
            <person name="Chen F."/>
            <person name="Tice H."/>
            <person name="Cheng J.F."/>
            <person name="Jando M."/>
            <person name="Schneider S."/>
            <person name="Bruce D."/>
            <person name="Goodwin L."/>
            <person name="Pitluck S."/>
            <person name="Liolios K."/>
            <person name="Mikhailova N."/>
            <person name="Pati A."/>
            <person name="Ivanova N."/>
            <person name="Mavromatis K."/>
            <person name="Chen A."/>
            <person name="Palaniappan K."/>
            <person name="Chertkov O."/>
            <person name="Land M."/>
            <person name="Hauser L."/>
            <person name="Chang Y.J."/>
            <person name="Jeffries C.D."/>
            <person name="Brettin T."/>
            <person name="Detter J.C."/>
            <person name="Han C."/>
            <person name="Rohde M."/>
            <person name="Goker M."/>
            <person name="Bristow J."/>
            <person name="Eisen J.A."/>
            <person name="Markowitz V."/>
            <person name="Hugenholtz P."/>
            <person name="Kyrpides N.C."/>
            <person name="Klenk H.P."/>
        </authorList>
    </citation>
    <scope>NUCLEOTIDE SEQUENCE [LARGE SCALE GENOMIC DNA]</scope>
    <source>
        <strain evidence="4">ATCC BAA-972 / CDC 1076 / CIP 108378 / DSM 44985 / JCM 13578</strain>
    </source>
</reference>
<dbReference type="KEGG" id="srt:Srot_1351"/>
<dbReference type="RefSeq" id="WP_013138270.1">
    <property type="nucleotide sequence ID" value="NC_014168.1"/>
</dbReference>
<dbReference type="InterPro" id="IPR045851">
    <property type="entry name" value="AMP-bd_C_sf"/>
</dbReference>
<dbReference type="PANTHER" id="PTHR22754">
    <property type="entry name" value="DISCO-INTERACTING PROTEIN 2 DIP2 -RELATED"/>
    <property type="match status" value="1"/>
</dbReference>
<dbReference type="PROSITE" id="PS00455">
    <property type="entry name" value="AMP_BINDING"/>
    <property type="match status" value="1"/>
</dbReference>
<dbReference type="eggNOG" id="COG0318">
    <property type="taxonomic scope" value="Bacteria"/>
</dbReference>
<dbReference type="Pfam" id="PF00501">
    <property type="entry name" value="AMP-binding"/>
    <property type="match status" value="1"/>
</dbReference>
<dbReference type="GO" id="GO:0005886">
    <property type="term" value="C:plasma membrane"/>
    <property type="evidence" value="ECO:0007669"/>
    <property type="project" value="TreeGrafter"/>
</dbReference>